<dbReference type="Proteomes" id="UP000078561">
    <property type="component" value="Unassembled WGS sequence"/>
</dbReference>
<dbReference type="OrthoDB" id="47730at2759"/>
<gene>
    <name evidence="3" type="primary">ABSGL_10572.1 scaffold 12026</name>
</gene>
<evidence type="ECO:0000313" key="3">
    <source>
        <dbReference type="EMBL" id="SAM04706.1"/>
    </source>
</evidence>
<dbReference type="AlphaFoldDB" id="A0A163JTL0"/>
<feature type="domain" description="Ribosomal RNA large subunit methyltransferase K/L-like methyltransferase" evidence="2">
    <location>
        <begin position="245"/>
        <end position="283"/>
    </location>
</feature>
<keyword evidence="1" id="KW-1133">Transmembrane helix</keyword>
<reference evidence="3" key="1">
    <citation type="submission" date="2016-04" db="EMBL/GenBank/DDBJ databases">
        <authorList>
            <person name="Evans L.H."/>
            <person name="Alamgir A."/>
            <person name="Owens N."/>
            <person name="Weber N.D."/>
            <person name="Virtaneva K."/>
            <person name="Barbian K."/>
            <person name="Babar A."/>
            <person name="Rosenke K."/>
        </authorList>
    </citation>
    <scope>NUCLEOTIDE SEQUENCE [LARGE SCALE GENOMIC DNA]</scope>
    <source>
        <strain evidence="3">CBS 101.48</strain>
    </source>
</reference>
<dbReference type="InterPro" id="IPR029063">
    <property type="entry name" value="SAM-dependent_MTases_sf"/>
</dbReference>
<dbReference type="CDD" id="cd02440">
    <property type="entry name" value="AdoMet_MTases"/>
    <property type="match status" value="1"/>
</dbReference>
<keyword evidence="4" id="KW-1185">Reference proteome</keyword>
<keyword evidence="1" id="KW-0472">Membrane</keyword>
<keyword evidence="1" id="KW-0812">Transmembrane</keyword>
<dbReference type="OMA" id="CIAYCLA"/>
<feature type="transmembrane region" description="Helical" evidence="1">
    <location>
        <begin position="391"/>
        <end position="407"/>
    </location>
</feature>
<sequence>MEGSATIHILFHVPEGLEQTAIVDLKEGILPLEHVDPLATVFIGEERTGRVHLFSKLRQQDDTKRWIQLLRSTELLSVYHMTLITKTTAVPFTVYHDQDPEALGEYLHKTIQEAPWQECIEALAKDDDDTLTPPSFRATFYKDQLQHGIKTQELAGWMGYAYNKLYPDWKVSLKTYDYDVVGVWGRTRDTALLGHFGLADLGDSLPPTTETGDASKRQDDEQVDHRPILLYVGFNIPMPDTKYRNRLFLGRTSLNPPIAYCLVRLANPLPGQVIMDMCCGTGGEVKIKTLCLKAKGNMQHAGVQNVDLLISDGRKLNFRPGCIDTVISDWPWGVREGSFATIQKLYPKFMRQLGRVLRTGGKAYIVCQGNKLMQRVLDYDWVQGLFRIEEILSIAIGGLGVCVYVLIKK</sequence>
<dbReference type="EMBL" id="LT554414">
    <property type="protein sequence ID" value="SAM04706.1"/>
    <property type="molecule type" value="Genomic_DNA"/>
</dbReference>
<dbReference type="STRING" id="4829.A0A163JTL0"/>
<evidence type="ECO:0000259" key="2">
    <source>
        <dbReference type="Pfam" id="PF01170"/>
    </source>
</evidence>
<dbReference type="InParanoid" id="A0A163JTL0"/>
<protein>
    <recommendedName>
        <fullName evidence="2">Ribosomal RNA large subunit methyltransferase K/L-like methyltransferase domain-containing protein</fullName>
    </recommendedName>
</protein>
<dbReference type="SUPFAM" id="SSF53335">
    <property type="entry name" value="S-adenosyl-L-methionine-dependent methyltransferases"/>
    <property type="match status" value="1"/>
</dbReference>
<dbReference type="GO" id="GO:0043527">
    <property type="term" value="C:tRNA methyltransferase complex"/>
    <property type="evidence" value="ECO:0007669"/>
    <property type="project" value="UniProtKB-ARBA"/>
</dbReference>
<dbReference type="PANTHER" id="PTHR14911">
    <property type="entry name" value="THUMP DOMAIN-CONTAINING"/>
    <property type="match status" value="1"/>
</dbReference>
<dbReference type="Gene3D" id="3.40.50.150">
    <property type="entry name" value="Vaccinia Virus protein VP39"/>
    <property type="match status" value="2"/>
</dbReference>
<dbReference type="GO" id="GO:0016423">
    <property type="term" value="F:tRNA (guanine) methyltransferase activity"/>
    <property type="evidence" value="ECO:0007669"/>
    <property type="project" value="TreeGrafter"/>
</dbReference>
<dbReference type="GO" id="GO:0030488">
    <property type="term" value="P:tRNA methylation"/>
    <property type="evidence" value="ECO:0007669"/>
    <property type="project" value="TreeGrafter"/>
</dbReference>
<proteinExistence type="predicted"/>
<feature type="domain" description="Ribosomal RNA large subunit methyltransferase K/L-like methyltransferase" evidence="2">
    <location>
        <begin position="291"/>
        <end position="378"/>
    </location>
</feature>
<organism evidence="3">
    <name type="scientific">Absidia glauca</name>
    <name type="common">Pin mould</name>
    <dbReference type="NCBI Taxonomy" id="4829"/>
    <lineage>
        <taxon>Eukaryota</taxon>
        <taxon>Fungi</taxon>
        <taxon>Fungi incertae sedis</taxon>
        <taxon>Mucoromycota</taxon>
        <taxon>Mucoromycotina</taxon>
        <taxon>Mucoromycetes</taxon>
        <taxon>Mucorales</taxon>
        <taxon>Cunninghamellaceae</taxon>
        <taxon>Absidia</taxon>
    </lineage>
</organism>
<dbReference type="InterPro" id="IPR000241">
    <property type="entry name" value="RlmKL-like_Mtase"/>
</dbReference>
<name>A0A163JTL0_ABSGL</name>
<dbReference type="Pfam" id="PF01170">
    <property type="entry name" value="UPF0020"/>
    <property type="match status" value="2"/>
</dbReference>
<accession>A0A163JTL0</accession>
<evidence type="ECO:0000313" key="4">
    <source>
        <dbReference type="Proteomes" id="UP000078561"/>
    </source>
</evidence>
<dbReference type="PANTHER" id="PTHR14911:SF13">
    <property type="entry name" value="TRNA (GUANINE(6)-N2)-METHYLTRANSFERASE THUMP3"/>
    <property type="match status" value="1"/>
</dbReference>
<evidence type="ECO:0000256" key="1">
    <source>
        <dbReference type="SAM" id="Phobius"/>
    </source>
</evidence>